<name>A0AB39V8R3_9FUSO</name>
<gene>
    <name evidence="3" type="ORF">AB8B23_09595</name>
</gene>
<dbReference type="EMBL" id="CP165646">
    <property type="protein sequence ID" value="XDU64181.1"/>
    <property type="molecule type" value="Genomic_DNA"/>
</dbReference>
<dbReference type="InterPro" id="IPR005546">
    <property type="entry name" value="Autotransporte_beta"/>
</dbReference>
<dbReference type="InterPro" id="IPR053787">
    <property type="entry name" value="Autotransptr-assoc_N"/>
</dbReference>
<organism evidence="3">
    <name type="scientific">Leptotrichia mesophila</name>
    <dbReference type="NCBI Taxonomy" id="3239303"/>
    <lineage>
        <taxon>Bacteria</taxon>
        <taxon>Fusobacteriati</taxon>
        <taxon>Fusobacteriota</taxon>
        <taxon>Fusobacteriia</taxon>
        <taxon>Fusobacteriales</taxon>
        <taxon>Leptotrichiaceae</taxon>
        <taxon>Leptotrichia</taxon>
    </lineage>
</organism>
<dbReference type="InterPro" id="IPR036709">
    <property type="entry name" value="Autotransporte_beta_dom_sf"/>
</dbReference>
<evidence type="ECO:0000313" key="3">
    <source>
        <dbReference type="EMBL" id="XDU64181.1"/>
    </source>
</evidence>
<evidence type="ECO:0000256" key="1">
    <source>
        <dbReference type="SAM" id="MobiDB-lite"/>
    </source>
</evidence>
<dbReference type="SMART" id="SM00710">
    <property type="entry name" value="PbH1"/>
    <property type="match status" value="7"/>
</dbReference>
<accession>A0AB39V8R3</accession>
<proteinExistence type="predicted"/>
<dbReference type="PROSITE" id="PS51208">
    <property type="entry name" value="AUTOTRANSPORTER"/>
    <property type="match status" value="1"/>
</dbReference>
<dbReference type="SUPFAM" id="SSF103515">
    <property type="entry name" value="Autotransporter"/>
    <property type="match status" value="1"/>
</dbReference>
<reference evidence="3" key="1">
    <citation type="submission" date="2024-07" db="EMBL/GenBank/DDBJ databases">
        <authorList>
            <person name="Li X.-J."/>
            <person name="Wang X."/>
        </authorList>
    </citation>
    <scope>NUCLEOTIDE SEQUENCE</scope>
    <source>
        <strain evidence="3">HSP-342</strain>
    </source>
</reference>
<dbReference type="RefSeq" id="WP_369712564.1">
    <property type="nucleotide sequence ID" value="NZ_CP165646.1"/>
</dbReference>
<protein>
    <submittedName>
        <fullName evidence="3">Autotransporter-associated N-terminal domain-containing protein</fullName>
    </submittedName>
</protein>
<dbReference type="InterPro" id="IPR006626">
    <property type="entry name" value="PbH1"/>
</dbReference>
<evidence type="ECO:0000259" key="2">
    <source>
        <dbReference type="PROSITE" id="PS51208"/>
    </source>
</evidence>
<feature type="region of interest" description="Disordered" evidence="1">
    <location>
        <begin position="266"/>
        <end position="286"/>
    </location>
</feature>
<dbReference type="KEGG" id="lmes:AB8B23_09595"/>
<feature type="compositionally biased region" description="Polar residues" evidence="1">
    <location>
        <begin position="3044"/>
        <end position="3063"/>
    </location>
</feature>
<feature type="compositionally biased region" description="Basic and acidic residues" evidence="1">
    <location>
        <begin position="3023"/>
        <end position="3036"/>
    </location>
</feature>
<feature type="region of interest" description="Disordered" evidence="1">
    <location>
        <begin position="3016"/>
        <end position="3063"/>
    </location>
</feature>
<sequence length="3622" mass="384409">MSNNLRQIAKDLRSFVKRCKDVHYSDSLLITFLVTGMLTIAPKTLRADVVQEQQEVSSQAYESIMDLRQSFLRARQENEKSLKGAERELVMLMEQGEHVIKSPWASFQYATGFTNNDWRTSYRGRGGKYLEYFRRNNDLTKYVFDAKKNAYGATRLNLPRNQEPNSLAINPANIHEPYRPYEIDRLDSLSLPTAPEYTYAVESPVGTNVSLTPSNNFIHAPRAISTTVDRATFSLDNNNTGNGTGHKSWTYLSNTSNTVENAGLASNSSVGTANDSSASTAAGVNPSVSATMPTEATFLTANSAGTPQSEVYNLRRWARYTNPMKFSTITQLTGGTFYLGNADSEGKTVSGWFYNGAGGKAKIRYDNVSTNVSSDTWGEDDDSGGSGNTVTVTASSSVSDIEKMLTTRYIAQSPQTPWAVALARVQAQANITHHPAIPIPPSPAYYSWNSVDGIVGGNSYMLNDSYTYYTANHTGVNAAVHATSTMSNFDNNTFHIGGTTARIGLAVGGGTNSNTVTANGNKFEIETKTGHNAVAVFRTTTTVGTYNDTSSKYILESKASGSNGIYNEGGYVNLTTPTFNIASAGSNGILNKAGAGTDGVLTTDGGSFYVSGAGSNIITNLATATTKDGTFIVDATGSNAIYSNKKLIVRGGTFELRTNGSNLIVNTGTGDALITNTTGNREKFTLNLNATGSSAIYNGNGTDAATLSVAGREFDINSKNSNAINNLKASTTKIQDNIFNIDNNDSNAIRNDGSLYLLSNGTDKNIINLKRSGNTGIYNDQNATTLDAVNFEINITEGTSPVPTGSNGIVNVKAKPISLRKGSIVVSQKDSNGIMNLDTGTIDTYKVDIDINRRNSNGINNHGKGTITTELGTITVNATNSNGIRSNDGTVKTKKTDFVLTTNATSTTAPLTEGANGITSTGVVETEDGTFTINSARSNGIYINSTGKNIKSTGTHFHVNNNYSNGINIQDAAKLTIGYNFGTGTTPTFIVGNSGGNPSYSNGIYTKKGILDVSNASFTVKGTGSRNNGIFIDTGATGAHVISNTHFNVESGESNGLRILDGASLGVSGGSFTNTGNSNNGIYLSIAGKVATVNGTNFYLDGGTNSNGIYALGGKLDLKNGTVRIGAITPLATGATSSNGVYVVGSSYGGAGGATGDKVTISNMTFDVNTSPALTTDANNTGIYVGNDRTIASIDNTIINVNGNARGKNGNIGILVGDSYTDQAKIEKIENTTINIGSTNGTADGTGTGIFMYNGDVNIGKATQIQTGSGDAGDDVFITIRNRDHNNKLIMEGDSGSGQATGITGYGANNIGINIQSGHNVATLGKTLTITQGSSNKGWNISLTGGANNVGILNNAFADTFTLSNQLGHVPVASNDTGVIRISGNRGIGYENLGYVNDGKLRLDYVSMNGTNSAILAFNNRTYQNNRDNNTFNLIDRTKVDSGVFNLTGTNKISVQGVIGADTGSGLDSAGSVGVYANTGQRSDLTKGIVGFIGTDQLSDLKFGGLNIGLNEKANDSTVIWSENGTKVVVAGNHYTNNGGSNIVSDGVNVKNGTSDFGYNVPDKVTSKNSVYAYATGTFNGRLSGYYNLPSAAFRSEIDTTAVGVDLVSREGTALLATKGGKVTSANVRAGGYRSIIGYADGQDAINANASSILIKGQMIAADNNLLNTTVNDGAGNLNGLLVATDSKLANTYQNIGAVAIDGGSVVIEKAERSESSKEGLTTAPAAAKSSLIYGMGAYAKGTVDANNPTNKISSSVRFSKDSTTTKASVTVISGEHGALFAEKNGQIYFAGDIINQNNVGNTVSTKSKVGSVTQAVTGVDASSSVARYGRGNGVGVANDHTNTTPFYVDRGAYEGRSDIDNAGITFNDQTAAGYTNIDMYDGILLSGNVYGRNGAAPYTVGQSYELIRDYYAKDTADSGGKYNRAKYRGMENVRAAIMNDDYAVQLGIINQPSGKLVWNNLGNTNAAGTSPTGTASYLDSIGKFYAEGMQIQNKKFATAPNTATDTSTDVGNRFKSTILNGHLVISADKTNLEDVKLTSNNDSSKLNDPFNDISMESTIIEIDANKKVFGDIATGYRAGQGLSMANSLRRWRNLDGDVNGKSVWEKTSADQSGIINSGEINVWGGTRHNGTKVDIAGINVIFGTAQNKTNAKITVDHGYGIFATDSSNISNSGEITITGKYNANSSLSTLRANRGFSATAESTPSGENYGIVGISDARATYDKNADESISYNKINILNINGKIKAEGDLAVGIYAENRGNALRSDINVTYNDAGLSAAGIDVQNTNVTNNDARGVGIAVVNSNRNYNAATNATNAGGNLTLNSRSNTNIGQFGANNNNILTGKNGVGIFAEATNITLNSNTFTVETQDNGVGLWGMDATNVAVGTNSSHLKKFQYNYNGANDKNAFAMAFGSRNNSLVTTAQNDLDILFSNKAAASATNKVNLVNERANSHAGTSKGIAGILVNTGLNTATPLVNDTVINKGNIEEDSSSVTNLRAYGAVVNRGNFINWGDIKLNESLMPAKASDVTREDMKKVNVGIRSNNMDRYSGSIEHHGDIKIGDTTSGKSNTTSARNIGSWSIYGHNITTGAKADGTNSLFVVNRNSYGIYSGDGNVEIKKSDIKVGNDTVLGHIQPTGLDVDGNPYTLTRQQSAGVPNGYAQPNDLLSQLGRERDSAIGVYIDSNRDFSNTSRNVNVSANMEIDRFSHGIVLAERTGGRSIGNYTNVTIGEAGNAPVIKLAYSTDNNQGGHVKSTKPTENPARRPLEIYEQGNSVYYYSADDASDATSYANVTMDGDYNTAYYTKGSVVNKGTIDLRSQYDLAKRSLDPTHEAVGYGNVGIISENTAVASKNYGTITTGLSDTVNLMYSVGMGAGRNHYRTNSKGETVYDRTSGQGNIENHGVINVQEKAGIGMLATGKGSIARNYGTINLIGDSAIGMYIDRGAMGVNESTGVITGNAQNLKGVIAINGGFIKNYGVINVTGTGSTGIVTDKSKFVVDGSGNVIHVTSEDSRYATAKTAGELNGKTDADNGRNDGKGATDLYGGSESSIVEGSNGNPKTTGVGTTITRPDIVPLTTVTIDGVQVPITNIDTDAKNIGEWARNITLTNSIQTGGTRIIDLSTRDEFGNPAWPSYRTNQLSEVTNIGMYVDTSGVRYTNPINGIENLTHLGKVDLYFGTEATMYTNAKALRFGDITHPDGTIERSSFLKPFNDALRRLPGGATVNPLSASLTWQVSANIDDNNQIRELYMSKVPYHSFAFDDDKSLINFTNNLDNLYEIARPGSEEKMIFNKLNSLGNGEGHILAQAFDQMRGHIYGGIQQRTKATSDILSGEVAQLRSERNATKDSNKFKAFGQKNEYKTDTAGQPDWESNAGGFVYLHGDETVRLGEGSGFYVGAVNNYFTFKDLARSYENQAMLKSGLYKQTPLDEYGTFTLTIGGDGFFGRTNTKRRYWVVDKEFRAKSDYYTYGAGVNANLQKVFRLNKGFSITPSIGLNFEYGRFSGIHEDGDMALDIKSDDYYSIKPKAGIDFSYSQPVFKNTNFTANLGFSYENELGRINNVENEARIRGAWTDYYTIKGDKEDRRGNFKSDLKFGLDNGRVGLTVNTGYDTQGHNFKAGLGLKLMY</sequence>
<dbReference type="NCBIfam" id="NF033175">
    <property type="entry name" value="fuso_auto_Nterm"/>
    <property type="match status" value="1"/>
</dbReference>
<feature type="domain" description="Autotransporter" evidence="2">
    <location>
        <begin position="3338"/>
        <end position="3622"/>
    </location>
</feature>